<proteinExistence type="predicted"/>
<gene>
    <name evidence="1" type="ORF">PECUL_23A053051</name>
</gene>
<dbReference type="EMBL" id="OW240916">
    <property type="protein sequence ID" value="CAH2295261.1"/>
    <property type="molecule type" value="Genomic_DNA"/>
</dbReference>
<dbReference type="AlphaFoldDB" id="A0AAD1SA66"/>
<reference evidence="1" key="1">
    <citation type="submission" date="2022-03" db="EMBL/GenBank/DDBJ databases">
        <authorList>
            <person name="Alioto T."/>
            <person name="Alioto T."/>
            <person name="Gomez Garrido J."/>
        </authorList>
    </citation>
    <scope>NUCLEOTIDE SEQUENCE</scope>
</reference>
<name>A0AAD1SA66_PELCU</name>
<organism evidence="1 2">
    <name type="scientific">Pelobates cultripes</name>
    <name type="common">Western spadefoot toad</name>
    <dbReference type="NCBI Taxonomy" id="61616"/>
    <lineage>
        <taxon>Eukaryota</taxon>
        <taxon>Metazoa</taxon>
        <taxon>Chordata</taxon>
        <taxon>Craniata</taxon>
        <taxon>Vertebrata</taxon>
        <taxon>Euteleostomi</taxon>
        <taxon>Amphibia</taxon>
        <taxon>Batrachia</taxon>
        <taxon>Anura</taxon>
        <taxon>Pelobatoidea</taxon>
        <taxon>Pelobatidae</taxon>
        <taxon>Pelobates</taxon>
    </lineage>
</organism>
<evidence type="ECO:0000313" key="1">
    <source>
        <dbReference type="EMBL" id="CAH2295261.1"/>
    </source>
</evidence>
<protein>
    <submittedName>
        <fullName evidence="1">Uncharacterized protein</fullName>
    </submittedName>
</protein>
<feature type="non-terminal residue" evidence="1">
    <location>
        <position position="233"/>
    </location>
</feature>
<dbReference type="Proteomes" id="UP001295444">
    <property type="component" value="Chromosome 05"/>
</dbReference>
<evidence type="ECO:0000313" key="2">
    <source>
        <dbReference type="Proteomes" id="UP001295444"/>
    </source>
</evidence>
<keyword evidence="2" id="KW-1185">Reference proteome</keyword>
<accession>A0AAD1SA66</accession>
<sequence length="233" mass="26617">MERDKVLTRSLLNIMWSPNTFRTKRLPLYPTTKLTIKVWDKLLATRMEKGKYCAYAPVEVIEEVSQWLSLKPLASNALETNILAFPVLQEKYNLPNSLIFQYLQLKSIIQDKVTFQKLAPKPQESYALALIERCNLAPTKSKSLSLCYKTLLDTPTPQSVKYVTQWEQEGISGLTDGDWLGSLNALKGLTTCFSQKDNIPMVPYPTKITANLPGRKPQFLEMRIPYRNNDAPM</sequence>